<evidence type="ECO:0000313" key="6">
    <source>
        <dbReference type="WBParaSite" id="SSLN_0001821401-mRNA-1"/>
    </source>
</evidence>
<keyword evidence="1 2" id="KW-0103">Bromodomain</keyword>
<dbReference type="Gene3D" id="1.20.1270.220">
    <property type="match status" value="1"/>
</dbReference>
<dbReference type="PRINTS" id="PR00503">
    <property type="entry name" value="BROMODOMAIN"/>
</dbReference>
<dbReference type="InterPro" id="IPR038336">
    <property type="entry name" value="NET_sf"/>
</dbReference>
<feature type="region of interest" description="Disordered" evidence="3">
    <location>
        <begin position="614"/>
        <end position="826"/>
    </location>
</feature>
<feature type="domain" description="Bromo" evidence="4">
    <location>
        <begin position="247"/>
        <end position="319"/>
    </location>
</feature>
<feature type="compositionally biased region" description="Basic and acidic residues" evidence="3">
    <location>
        <begin position="205"/>
        <end position="217"/>
    </location>
</feature>
<evidence type="ECO:0000256" key="2">
    <source>
        <dbReference type="PROSITE-ProRule" id="PRU00035"/>
    </source>
</evidence>
<dbReference type="GO" id="GO:0000785">
    <property type="term" value="C:chromatin"/>
    <property type="evidence" value="ECO:0007669"/>
    <property type="project" value="TreeGrafter"/>
</dbReference>
<dbReference type="InterPro" id="IPR018359">
    <property type="entry name" value="Bromodomain_CS"/>
</dbReference>
<name>A0A183TM50_SCHSO</name>
<reference evidence="6" key="1">
    <citation type="submission" date="2016-06" db="UniProtKB">
        <authorList>
            <consortium name="WormBaseParasite"/>
        </authorList>
    </citation>
    <scope>IDENTIFICATION</scope>
</reference>
<feature type="region of interest" description="Disordered" evidence="3">
    <location>
        <begin position="168"/>
        <end position="217"/>
    </location>
</feature>
<dbReference type="PROSITE" id="PS50014">
    <property type="entry name" value="BROMODOMAIN_2"/>
    <property type="match status" value="2"/>
</dbReference>
<protein>
    <submittedName>
        <fullName evidence="6">Bromodomain-containing protein 2</fullName>
    </submittedName>
</protein>
<dbReference type="FunFam" id="1.20.1270.220:FF:000001">
    <property type="entry name" value="bromodomain-containing protein 2 isoform X1"/>
    <property type="match status" value="1"/>
</dbReference>
<feature type="compositionally biased region" description="Low complexity" evidence="3">
    <location>
        <begin position="803"/>
        <end position="814"/>
    </location>
</feature>
<evidence type="ECO:0000259" key="5">
    <source>
        <dbReference type="PROSITE" id="PS51525"/>
    </source>
</evidence>
<feature type="compositionally biased region" description="Basic and acidic residues" evidence="3">
    <location>
        <begin position="557"/>
        <end position="574"/>
    </location>
</feature>
<feature type="region of interest" description="Disordered" evidence="3">
    <location>
        <begin position="118"/>
        <end position="139"/>
    </location>
</feature>
<feature type="compositionally biased region" description="Polar residues" evidence="3">
    <location>
        <begin position="118"/>
        <end position="128"/>
    </location>
</feature>
<dbReference type="SMART" id="SM00297">
    <property type="entry name" value="BROMO"/>
    <property type="match status" value="2"/>
</dbReference>
<evidence type="ECO:0000259" key="4">
    <source>
        <dbReference type="PROSITE" id="PS50014"/>
    </source>
</evidence>
<organism evidence="6">
    <name type="scientific">Schistocephalus solidus</name>
    <name type="common">Tapeworm</name>
    <dbReference type="NCBI Taxonomy" id="70667"/>
    <lineage>
        <taxon>Eukaryota</taxon>
        <taxon>Metazoa</taxon>
        <taxon>Spiralia</taxon>
        <taxon>Lophotrochozoa</taxon>
        <taxon>Platyhelminthes</taxon>
        <taxon>Cestoda</taxon>
        <taxon>Eucestoda</taxon>
        <taxon>Diphyllobothriidea</taxon>
        <taxon>Diphyllobothriidae</taxon>
        <taxon>Schistocephalus</taxon>
    </lineage>
</organism>
<feature type="domain" description="NET" evidence="5">
    <location>
        <begin position="460"/>
        <end position="542"/>
    </location>
</feature>
<dbReference type="Gene3D" id="1.20.920.10">
    <property type="entry name" value="Bromodomain-like"/>
    <property type="match status" value="2"/>
</dbReference>
<dbReference type="SUPFAM" id="SSF47370">
    <property type="entry name" value="Bromodomain"/>
    <property type="match status" value="2"/>
</dbReference>
<proteinExistence type="predicted"/>
<dbReference type="WBParaSite" id="SSLN_0001821401-mRNA-1">
    <property type="protein sequence ID" value="SSLN_0001821401-mRNA-1"/>
    <property type="gene ID" value="SSLN_0001821401"/>
</dbReference>
<accession>A0A183TM50</accession>
<dbReference type="GO" id="GO:0005634">
    <property type="term" value="C:nucleus"/>
    <property type="evidence" value="ECO:0007669"/>
    <property type="project" value="TreeGrafter"/>
</dbReference>
<dbReference type="Pfam" id="PF00439">
    <property type="entry name" value="Bromodomain"/>
    <property type="match status" value="2"/>
</dbReference>
<dbReference type="GO" id="GO:0006338">
    <property type="term" value="P:chromatin remodeling"/>
    <property type="evidence" value="ECO:0007669"/>
    <property type="project" value="TreeGrafter"/>
</dbReference>
<dbReference type="PANTHER" id="PTHR22880">
    <property type="entry name" value="FALZ-RELATED BROMODOMAIN-CONTAINING PROTEINS"/>
    <property type="match status" value="1"/>
</dbReference>
<dbReference type="PROSITE" id="PS51525">
    <property type="entry name" value="NET"/>
    <property type="match status" value="1"/>
</dbReference>
<dbReference type="InterPro" id="IPR036427">
    <property type="entry name" value="Bromodomain-like_sf"/>
</dbReference>
<evidence type="ECO:0000256" key="1">
    <source>
        <dbReference type="ARBA" id="ARBA00023117"/>
    </source>
</evidence>
<dbReference type="PROSITE" id="PS00633">
    <property type="entry name" value="BROMODOMAIN_1"/>
    <property type="match status" value="1"/>
</dbReference>
<feature type="compositionally biased region" description="Basic and acidic residues" evidence="3">
    <location>
        <begin position="638"/>
        <end position="647"/>
    </location>
</feature>
<dbReference type="GO" id="GO:0006355">
    <property type="term" value="P:regulation of DNA-templated transcription"/>
    <property type="evidence" value="ECO:0007669"/>
    <property type="project" value="TreeGrafter"/>
</dbReference>
<feature type="compositionally biased region" description="Polar residues" evidence="3">
    <location>
        <begin position="701"/>
        <end position="718"/>
    </location>
</feature>
<sequence length="947" mass="105028">LPLALNMDAMPGVKPRPTKIMTNQLEYIKKHVVTALQKDQLDYPKIIKHPMDLGTIKQRLNLKFYKCASECLDDIFTMFRNCYIFNKPGDDVVAMAVKLERLTRDRLTGMPFPEVEISQQKPNHSQTASSLMSNRSSDSNISMTVNNIQEEMNNGSIIVAPTTPSGVALVPHQGPLTSTVNKKPLKRKPEQSVVDESPSTPHSVDGSRDRRQSKKVKVEERVIGKRPRLSEPLKQCSTLLKEISSARHRHLNQLFLKPVDVEGLALHDYHDIITHPMDLSTVRSKLDSGAYLNKNEFAADIRLMFANCYKYNGEDSEVANVGRMLQGIFEEQFAKISEDDVELNHAVDCRTPEGLQQLLQTAVKDHQRLIAQFSKFGEDLQRSAETLNSILSCLSASSDQISPKLPKKGIAIFLVTYAVTYPPAGPATGVPQTGPSAQLAPAIATAQNTLPMPCYTTDEEFSAEASVRPMTYDEKRQLSLDINKLPGEKLGRVVQIIQQREPSHRDCNPDEIEIDFETLQHSTLRELERYVTSVLQKAKSSARKYMKKSGAVTAPSKSREESMKKKEEELESRLRQIGGMPMNTSGYHPMQQGKKNRKLSWNSPLTARAFLESSNRLSASSSSCDSESTTGSSESDSSDSKADSDGKGHRKSPAQEAHAVARSSAAGMGVEYDAQPRNRSGGPDSVRAEIGASRAPDDGTRSVSMASCTLSREASQNVALEERKIVPPAAEDSSDSESETETTCHFPQPVWASSGFSSTKKKSGNELSAIAQPNPPVVTSCAANSTSYMEQSTTASQSMPDLSSTAMGTSSSFSVTVETATGEQKSHKEYLEKQAAAAQIMLEAKRQSQWTSRAAEERAAREREEAERRRREQDQAREAERRKEYEAKREEAERRKNIELRKREDRLARGAMPAPPERTNAHELLTEFESTIDVSYIDACFAMRQCN</sequence>
<feature type="compositionally biased region" description="Low complexity" evidence="3">
    <location>
        <begin position="129"/>
        <end position="139"/>
    </location>
</feature>
<feature type="domain" description="Bromo" evidence="4">
    <location>
        <begin position="42"/>
        <end position="93"/>
    </location>
</feature>
<feature type="region of interest" description="Disordered" evidence="3">
    <location>
        <begin position="542"/>
        <end position="597"/>
    </location>
</feature>
<dbReference type="InterPro" id="IPR027353">
    <property type="entry name" value="NET_dom"/>
</dbReference>
<evidence type="ECO:0000256" key="3">
    <source>
        <dbReference type="SAM" id="MobiDB-lite"/>
    </source>
</evidence>
<feature type="compositionally biased region" description="Basic and acidic residues" evidence="3">
    <location>
        <begin position="854"/>
        <end position="896"/>
    </location>
</feature>
<dbReference type="InterPro" id="IPR001487">
    <property type="entry name" value="Bromodomain"/>
</dbReference>
<feature type="compositionally biased region" description="Low complexity" evidence="3">
    <location>
        <begin position="618"/>
        <end position="635"/>
    </location>
</feature>
<dbReference type="Pfam" id="PF17035">
    <property type="entry name" value="BET"/>
    <property type="match status" value="1"/>
</dbReference>
<dbReference type="AlphaFoldDB" id="A0A183TM50"/>
<dbReference type="PANTHER" id="PTHR22880:SF225">
    <property type="entry name" value="BROMODOMAIN-CONTAINING PROTEIN BET-1-RELATED"/>
    <property type="match status" value="1"/>
</dbReference>
<feature type="compositionally biased region" description="Polar residues" evidence="3">
    <location>
        <begin position="781"/>
        <end position="802"/>
    </location>
</feature>
<feature type="region of interest" description="Disordered" evidence="3">
    <location>
        <begin position="846"/>
        <end position="896"/>
    </location>
</feature>
<dbReference type="InterPro" id="IPR050935">
    <property type="entry name" value="Bromo_chromatin_reader"/>
</dbReference>